<dbReference type="Proteomes" id="UP001066276">
    <property type="component" value="Chromosome 9"/>
</dbReference>
<sequence>MSDRLLKINQCGCGLATLRDGRLSKELRTLGDPGWRRDTLGTVDALNASLVCDAGGVPRPMTKDLSIMYPTLPGTTRLYGTRPFMNYDLGLIRVSYVRLLLIRFGLFLIMAHLCSTARLQFQVR</sequence>
<keyword evidence="3" id="KW-1185">Reference proteome</keyword>
<comment type="caution">
    <text evidence="2">The sequence shown here is derived from an EMBL/GenBank/DDBJ whole genome shotgun (WGS) entry which is preliminary data.</text>
</comment>
<organism evidence="2 3">
    <name type="scientific">Pleurodeles waltl</name>
    <name type="common">Iberian ribbed newt</name>
    <dbReference type="NCBI Taxonomy" id="8319"/>
    <lineage>
        <taxon>Eukaryota</taxon>
        <taxon>Metazoa</taxon>
        <taxon>Chordata</taxon>
        <taxon>Craniata</taxon>
        <taxon>Vertebrata</taxon>
        <taxon>Euteleostomi</taxon>
        <taxon>Amphibia</taxon>
        <taxon>Batrachia</taxon>
        <taxon>Caudata</taxon>
        <taxon>Salamandroidea</taxon>
        <taxon>Salamandridae</taxon>
        <taxon>Pleurodelinae</taxon>
        <taxon>Pleurodeles</taxon>
    </lineage>
</organism>
<name>A0AAV7N634_PLEWA</name>
<feature type="transmembrane region" description="Helical" evidence="1">
    <location>
        <begin position="100"/>
        <end position="121"/>
    </location>
</feature>
<keyword evidence="1" id="KW-0812">Transmembrane</keyword>
<dbReference type="AlphaFoldDB" id="A0AAV7N634"/>
<reference evidence="2" key="1">
    <citation type="journal article" date="2022" name="bioRxiv">
        <title>Sequencing and chromosome-scale assembly of the giantPleurodeles waltlgenome.</title>
        <authorList>
            <person name="Brown T."/>
            <person name="Elewa A."/>
            <person name="Iarovenko S."/>
            <person name="Subramanian E."/>
            <person name="Araus A.J."/>
            <person name="Petzold A."/>
            <person name="Susuki M."/>
            <person name="Suzuki K.-i.T."/>
            <person name="Hayashi T."/>
            <person name="Toyoda A."/>
            <person name="Oliveira C."/>
            <person name="Osipova E."/>
            <person name="Leigh N.D."/>
            <person name="Simon A."/>
            <person name="Yun M.H."/>
        </authorList>
    </citation>
    <scope>NUCLEOTIDE SEQUENCE</scope>
    <source>
        <strain evidence="2">20211129_DDA</strain>
        <tissue evidence="2">Liver</tissue>
    </source>
</reference>
<evidence type="ECO:0000313" key="3">
    <source>
        <dbReference type="Proteomes" id="UP001066276"/>
    </source>
</evidence>
<gene>
    <name evidence="2" type="ORF">NDU88_008113</name>
</gene>
<keyword evidence="1" id="KW-1133">Transmembrane helix</keyword>
<accession>A0AAV7N634</accession>
<evidence type="ECO:0000256" key="1">
    <source>
        <dbReference type="SAM" id="Phobius"/>
    </source>
</evidence>
<keyword evidence="1" id="KW-0472">Membrane</keyword>
<evidence type="ECO:0000313" key="2">
    <source>
        <dbReference type="EMBL" id="KAJ1110767.1"/>
    </source>
</evidence>
<proteinExistence type="predicted"/>
<protein>
    <submittedName>
        <fullName evidence="2">Uncharacterized protein</fullName>
    </submittedName>
</protein>
<dbReference type="EMBL" id="JANPWB010000013">
    <property type="protein sequence ID" value="KAJ1110767.1"/>
    <property type="molecule type" value="Genomic_DNA"/>
</dbReference>